<dbReference type="SMART" id="SM00710">
    <property type="entry name" value="PbH1"/>
    <property type="match status" value="8"/>
</dbReference>
<organism evidence="2 3">
    <name type="scientific">Lederbergia lenta</name>
    <name type="common">Bacillus lentus</name>
    <dbReference type="NCBI Taxonomy" id="1467"/>
    <lineage>
        <taxon>Bacteria</taxon>
        <taxon>Bacillati</taxon>
        <taxon>Bacillota</taxon>
        <taxon>Bacilli</taxon>
        <taxon>Bacillales</taxon>
        <taxon>Bacillaceae</taxon>
        <taxon>Lederbergia</taxon>
    </lineage>
</organism>
<dbReference type="Pfam" id="PF13229">
    <property type="entry name" value="Beta_helix"/>
    <property type="match status" value="1"/>
</dbReference>
<dbReference type="STRING" id="1348624.GCA_001591545_00915"/>
<dbReference type="KEGG" id="blen:NCTC4824_01840"/>
<evidence type="ECO:0000313" key="3">
    <source>
        <dbReference type="Proteomes" id="UP000249134"/>
    </source>
</evidence>
<dbReference type="Gene3D" id="2.160.20.10">
    <property type="entry name" value="Single-stranded right-handed beta-helix, Pectin lyase-like"/>
    <property type="match status" value="2"/>
</dbReference>
<keyword evidence="3" id="KW-1185">Reference proteome</keyword>
<gene>
    <name evidence="2" type="primary">yorA_2</name>
    <name evidence="2" type="ORF">NCTC4824_01840</name>
</gene>
<accession>A0A2X4Z737</accession>
<evidence type="ECO:0000259" key="1">
    <source>
        <dbReference type="Pfam" id="PF13229"/>
    </source>
</evidence>
<dbReference type="InterPro" id="IPR039448">
    <property type="entry name" value="Beta_helix"/>
</dbReference>
<feature type="domain" description="Right handed beta helix" evidence="1">
    <location>
        <begin position="319"/>
        <end position="456"/>
    </location>
</feature>
<dbReference type="RefSeq" id="WP_066140880.1">
    <property type="nucleotide sequence ID" value="NZ_CBCSGM010000001.1"/>
</dbReference>
<protein>
    <submittedName>
        <fullName evidence="2">SPBc2 prophage-derived uncharacterized protein yorA</fullName>
    </submittedName>
</protein>
<dbReference type="SUPFAM" id="SSF51126">
    <property type="entry name" value="Pectin lyase-like"/>
    <property type="match status" value="1"/>
</dbReference>
<dbReference type="InterPro" id="IPR011050">
    <property type="entry name" value="Pectin_lyase_fold/virulence"/>
</dbReference>
<dbReference type="EMBL" id="LS483476">
    <property type="protein sequence ID" value="SQI56444.1"/>
    <property type="molecule type" value="Genomic_DNA"/>
</dbReference>
<evidence type="ECO:0000313" key="2">
    <source>
        <dbReference type="EMBL" id="SQI56444.1"/>
    </source>
</evidence>
<dbReference type="Proteomes" id="UP000249134">
    <property type="component" value="Chromosome 1"/>
</dbReference>
<sequence>MKKWIIISAVLVSMIGVVFLVNTAFKTTAVLMPDTKSTMKTPVYELDLSRWGVHNDGTHPLETTKGINSALVWAKEQGYKTFNIPDGTYLIAKGTKQRDSESRINMVSDMDLHLNEKTILQKEANEFEIYSVLYIGPDVKNVTIKGGTFLGDRNHHDYSKKGPDTGGTHEWGNGIEIIGAENVVIDGVNTKEFTGDGIFVSGTNVTGSTIEETSLELGDFNEKGQPVKAEGKIRTKNREVTHFEDPAYETFKNIHFWLPEGITDGSKVDVYYYRKDGSFIKADKQIKFYSGESIIPNEADFFHAVFEAPSIKKVKVNRMTVDVSKNVTIMNSDIGYNRRQGISLVGSDGVQIINNHIHHTNGTAPQSGIDIEPGFFPGKNTIITGNTFTDNKIQIVLAYGENVTIEDNQFEQNMEEGIGVHAHKGFRGEVVVNNNNFIGSGLTLYAENAKADGNQFKNGRVKLLGKNIIFSNSLLVDVSLSAGNEVDQKISNLSIEHNGVQPGILYIGDQAVDLKDVEIKAKTKGKGLILGTGNSQSVYERLTVIDSDRQGTILPAGTYNQCSFEAGGLEINRVGTYVLDDCILKDKENLLTINSIYGKPNVSVKNSKLEITENIGYGAAVYVSGSKNFELLDSIVSAKSSVSKFPLIKIGPYGKPKPTDVFGVKIIGNDLYTKSSVIGVDTSNAGTNAPAYQVQDNKLYNAKLKLTSKDIKNNNKTMQK</sequence>
<proteinExistence type="predicted"/>
<dbReference type="AlphaFoldDB" id="A0A2X4Z737"/>
<reference evidence="2 3" key="1">
    <citation type="submission" date="2018-06" db="EMBL/GenBank/DDBJ databases">
        <authorList>
            <consortium name="Pathogen Informatics"/>
            <person name="Doyle S."/>
        </authorList>
    </citation>
    <scope>NUCLEOTIDE SEQUENCE [LARGE SCALE GENOMIC DNA]</scope>
    <source>
        <strain evidence="2 3">NCTC4824</strain>
    </source>
</reference>
<dbReference type="InterPro" id="IPR006626">
    <property type="entry name" value="PbH1"/>
</dbReference>
<dbReference type="InterPro" id="IPR012334">
    <property type="entry name" value="Pectin_lyas_fold"/>
</dbReference>
<name>A0A2X4Z737_LEDLE</name>